<dbReference type="EMBL" id="BAAATK010000052">
    <property type="protein sequence ID" value="GAA2455456.1"/>
    <property type="molecule type" value="Genomic_DNA"/>
</dbReference>
<sequence length="259" mass="28410">MPVARPCEHRLVTDDKELLAADLIGKRLVRVTAARHHCSDGEPSLLHLWLHLEELGPVLFHTPGTGLSLRADQPHGPYAMAEHGDVSVADDPPDIALTRFVGQPVRSVREIGYDDGRADFTAGLALHFPSGSVRLLGLDDDLLIAHDQRLGAVEAHLHEDVFLARVVQTCGARPAQWDAWATKGRYLSLRYRHGEGTVEQHPGEDTDTWDGEESRLWTRWDDGTNGGWIDLADFLATAGLRLTPDAEVRAAPPGIGREG</sequence>
<keyword evidence="2" id="KW-1185">Reference proteome</keyword>
<dbReference type="Proteomes" id="UP001500460">
    <property type="component" value="Unassembled WGS sequence"/>
</dbReference>
<accession>A0ABN3KCM5</accession>
<evidence type="ECO:0000313" key="2">
    <source>
        <dbReference type="Proteomes" id="UP001500460"/>
    </source>
</evidence>
<comment type="caution">
    <text evidence="1">The sequence shown here is derived from an EMBL/GenBank/DDBJ whole genome shotgun (WGS) entry which is preliminary data.</text>
</comment>
<reference evidence="1 2" key="1">
    <citation type="journal article" date="2019" name="Int. J. Syst. Evol. Microbiol.">
        <title>The Global Catalogue of Microorganisms (GCM) 10K type strain sequencing project: providing services to taxonomists for standard genome sequencing and annotation.</title>
        <authorList>
            <consortium name="The Broad Institute Genomics Platform"/>
            <consortium name="The Broad Institute Genome Sequencing Center for Infectious Disease"/>
            <person name="Wu L."/>
            <person name="Ma J."/>
        </authorList>
    </citation>
    <scope>NUCLEOTIDE SEQUENCE [LARGE SCALE GENOMIC DNA]</scope>
    <source>
        <strain evidence="1 2">JCM 6922</strain>
    </source>
</reference>
<proteinExistence type="predicted"/>
<organism evidence="1 2">
    <name type="scientific">Streptomyces glaucus</name>
    <dbReference type="NCBI Taxonomy" id="284029"/>
    <lineage>
        <taxon>Bacteria</taxon>
        <taxon>Bacillati</taxon>
        <taxon>Actinomycetota</taxon>
        <taxon>Actinomycetes</taxon>
        <taxon>Kitasatosporales</taxon>
        <taxon>Streptomycetaceae</taxon>
        <taxon>Streptomyces</taxon>
    </lineage>
</organism>
<evidence type="ECO:0000313" key="1">
    <source>
        <dbReference type="EMBL" id="GAA2455456.1"/>
    </source>
</evidence>
<gene>
    <name evidence="1" type="ORF">GCM10010421_55800</name>
</gene>
<name>A0ABN3KCM5_9ACTN</name>
<protein>
    <submittedName>
        <fullName evidence="1">Uncharacterized protein</fullName>
    </submittedName>
</protein>